<keyword evidence="3" id="KW-1185">Reference proteome</keyword>
<proteinExistence type="predicted"/>
<dbReference type="PANTHER" id="PTHR43658">
    <property type="entry name" value="SHORT-CHAIN DEHYDROGENASE/REDUCTASE"/>
    <property type="match status" value="1"/>
</dbReference>
<dbReference type="Pfam" id="PF00106">
    <property type="entry name" value="adh_short"/>
    <property type="match status" value="1"/>
</dbReference>
<comment type="caution">
    <text evidence="2">The sequence shown here is derived from an EMBL/GenBank/DDBJ whole genome shotgun (WGS) entry which is preliminary data.</text>
</comment>
<evidence type="ECO:0000313" key="2">
    <source>
        <dbReference type="EMBL" id="MBV7255323.1"/>
    </source>
</evidence>
<sequence length="246" mass="25466">MIVSGATVIVTGGASGLGLAAARRFAELGANVAIFDIVKGPGEFRSYTLDVCDEDAVTAALDDLSNIFSGPSILLNAAGKAADFKRTYGKNGPFSLDIFRKIIEVNLIGTFNCARLAAERMAKNMPQARAERGVIINVSSINAFDSPRGTVAYSAAKAGVVGMTLAMARDLASAGIRVCTIAPGSFDTPMLVSAFNGDPSPLLENIPFPNDSLGSGAEFANLAVAICENAMLNGETIRIDGAARLS</sequence>
<dbReference type="EMBL" id="JAGSPA010000001">
    <property type="protein sequence ID" value="MBV7255323.1"/>
    <property type="molecule type" value="Genomic_DNA"/>
</dbReference>
<evidence type="ECO:0000256" key="1">
    <source>
        <dbReference type="ARBA" id="ARBA00023002"/>
    </source>
</evidence>
<keyword evidence="1" id="KW-0560">Oxidoreductase</keyword>
<dbReference type="PANTHER" id="PTHR43658:SF8">
    <property type="entry name" value="17-BETA-HYDROXYSTEROID DEHYDROGENASE 14-RELATED"/>
    <property type="match status" value="1"/>
</dbReference>
<dbReference type="RefSeq" id="WP_218443611.1">
    <property type="nucleotide sequence ID" value="NZ_JAGSPA010000001.1"/>
</dbReference>
<name>A0ABS6SAB0_9SPHN</name>
<evidence type="ECO:0000313" key="3">
    <source>
        <dbReference type="Proteomes" id="UP000722336"/>
    </source>
</evidence>
<dbReference type="Proteomes" id="UP000722336">
    <property type="component" value="Unassembled WGS sequence"/>
</dbReference>
<gene>
    <name evidence="2" type="ORF">KCG44_00845</name>
</gene>
<dbReference type="InterPro" id="IPR020904">
    <property type="entry name" value="Sc_DH/Rdtase_CS"/>
</dbReference>
<dbReference type="PROSITE" id="PS00061">
    <property type="entry name" value="ADH_SHORT"/>
    <property type="match status" value="1"/>
</dbReference>
<protein>
    <submittedName>
        <fullName evidence="2">SDR family NAD(P)-dependent oxidoreductase</fullName>
    </submittedName>
</protein>
<dbReference type="InterPro" id="IPR002347">
    <property type="entry name" value="SDR_fam"/>
</dbReference>
<accession>A0ABS6SAB0</accession>
<reference evidence="2 3" key="1">
    <citation type="submission" date="2021-04" db="EMBL/GenBank/DDBJ databases">
        <authorList>
            <person name="Pira H."/>
            <person name="Risdian C."/>
            <person name="Wink J."/>
        </authorList>
    </citation>
    <scope>NUCLEOTIDE SEQUENCE [LARGE SCALE GENOMIC DNA]</scope>
    <source>
        <strain evidence="2 3">WHA3</strain>
    </source>
</reference>
<organism evidence="2 3">
    <name type="scientific">Pacificimonas pallii</name>
    <dbReference type="NCBI Taxonomy" id="2827236"/>
    <lineage>
        <taxon>Bacteria</taxon>
        <taxon>Pseudomonadati</taxon>
        <taxon>Pseudomonadota</taxon>
        <taxon>Alphaproteobacteria</taxon>
        <taxon>Sphingomonadales</taxon>
        <taxon>Sphingosinicellaceae</taxon>
        <taxon>Pacificimonas</taxon>
    </lineage>
</organism>